<dbReference type="WBParaSite" id="ALUE_0001908901-mRNA-1">
    <property type="protein sequence ID" value="ALUE_0001908901-mRNA-1"/>
    <property type="gene ID" value="ALUE_0001908901"/>
</dbReference>
<name>A0A0M3IK47_ASCLU</name>
<sequence length="98" mass="11742">MLNHVRFCVTFDISFYQMHASYPLEYQIANRLHRLHRIFGIGHRTLINASQLLHLSQILHIDIEFSHKIVDILRIDSRFHENMSNLCRFGRSYALFDQ</sequence>
<reference evidence="2" key="1">
    <citation type="submission" date="2017-02" db="UniProtKB">
        <authorList>
            <consortium name="WormBaseParasite"/>
        </authorList>
    </citation>
    <scope>IDENTIFICATION</scope>
</reference>
<keyword evidence="1" id="KW-1185">Reference proteome</keyword>
<protein>
    <submittedName>
        <fullName evidence="2">Uncharacterized protein</fullName>
    </submittedName>
</protein>
<dbReference type="AlphaFoldDB" id="A0A0M3IK47"/>
<dbReference type="Proteomes" id="UP000036681">
    <property type="component" value="Unplaced"/>
</dbReference>
<proteinExistence type="predicted"/>
<organism evidence="1 2">
    <name type="scientific">Ascaris lumbricoides</name>
    <name type="common">Giant roundworm</name>
    <dbReference type="NCBI Taxonomy" id="6252"/>
    <lineage>
        <taxon>Eukaryota</taxon>
        <taxon>Metazoa</taxon>
        <taxon>Ecdysozoa</taxon>
        <taxon>Nematoda</taxon>
        <taxon>Chromadorea</taxon>
        <taxon>Rhabditida</taxon>
        <taxon>Spirurina</taxon>
        <taxon>Ascaridomorpha</taxon>
        <taxon>Ascaridoidea</taxon>
        <taxon>Ascarididae</taxon>
        <taxon>Ascaris</taxon>
    </lineage>
</organism>
<evidence type="ECO:0000313" key="1">
    <source>
        <dbReference type="Proteomes" id="UP000036681"/>
    </source>
</evidence>
<evidence type="ECO:0000313" key="2">
    <source>
        <dbReference type="WBParaSite" id="ALUE_0001908901-mRNA-1"/>
    </source>
</evidence>
<accession>A0A0M3IK47</accession>